<keyword evidence="2" id="KW-1185">Reference proteome</keyword>
<dbReference type="RefSeq" id="XP_058987468.1">
    <property type="nucleotide sequence ID" value="XM_059131485.1"/>
</dbReference>
<sequence>MLTVHHYKKRYYALQMLLMASVLFVNFNNYEFTSSVNRRAFYTTNTNSSNLLRFRDFGPRNYATMTSAASRTSNLLANSISSNRKSRGFQFHADDKDVSIELEFIVPFVRVPIERSMTVAKSALRSLFNLNVSSILTTGAVIAVGGIFAIILKFLFTPFVPAYAAFRKTSRTSGEYNSTLWQENDNTDSNTQNIFSFIESKMHENNISVCFQKSICEFVQKSSSGNIEKVMDGVLSLDSLRNIISGTAVEQAVDAARSGEDCNGQFSNCNWNTNCDATSYNDFPINGSSIISRLERMPKLNVVSFEPLGQHLAVGLDFLLPFIKIPIVRTVDVYGIEPALININTAALVTTGLLAGSSVLVSYIFRRYVLFEATMKSDKSERSNYDFESELWSVLQNVKVVYKNSTGEKVDTTLTGLLTSLDETFSEKGINLSECIQKVLCQRLQHSTNSNRHEYRNDDSLSGIDKIFEGLTGMEWVYMNKCS</sequence>
<dbReference type="GeneID" id="131806799"/>
<evidence type="ECO:0000313" key="3">
    <source>
        <dbReference type="RefSeq" id="XP_058987468.1"/>
    </source>
</evidence>
<dbReference type="Proteomes" id="UP001652621">
    <property type="component" value="Unplaced"/>
</dbReference>
<keyword evidence="1" id="KW-0812">Transmembrane</keyword>
<feature type="transmembrane region" description="Helical" evidence="1">
    <location>
        <begin position="135"/>
        <end position="156"/>
    </location>
</feature>
<evidence type="ECO:0000313" key="2">
    <source>
        <dbReference type="Proteomes" id="UP001652621"/>
    </source>
</evidence>
<organism evidence="2 3">
    <name type="scientific">Musca domestica</name>
    <name type="common">House fly</name>
    <dbReference type="NCBI Taxonomy" id="7370"/>
    <lineage>
        <taxon>Eukaryota</taxon>
        <taxon>Metazoa</taxon>
        <taxon>Ecdysozoa</taxon>
        <taxon>Arthropoda</taxon>
        <taxon>Hexapoda</taxon>
        <taxon>Insecta</taxon>
        <taxon>Pterygota</taxon>
        <taxon>Neoptera</taxon>
        <taxon>Endopterygota</taxon>
        <taxon>Diptera</taxon>
        <taxon>Brachycera</taxon>
        <taxon>Muscomorpha</taxon>
        <taxon>Muscoidea</taxon>
        <taxon>Muscidae</taxon>
        <taxon>Musca</taxon>
    </lineage>
</organism>
<feature type="transmembrane region" description="Helical" evidence="1">
    <location>
        <begin position="346"/>
        <end position="365"/>
    </location>
</feature>
<proteinExistence type="predicted"/>
<keyword evidence="1" id="KW-0472">Membrane</keyword>
<name>A0ABM3VNU9_MUSDO</name>
<feature type="transmembrane region" description="Helical" evidence="1">
    <location>
        <begin position="12"/>
        <end position="30"/>
    </location>
</feature>
<reference evidence="3" key="1">
    <citation type="submission" date="2025-08" db="UniProtKB">
        <authorList>
            <consortium name="RefSeq"/>
        </authorList>
    </citation>
    <scope>IDENTIFICATION</scope>
    <source>
        <strain evidence="3">Aabys</strain>
        <tissue evidence="3">Whole body</tissue>
    </source>
</reference>
<gene>
    <name evidence="3" type="primary">LOC131806799</name>
</gene>
<keyword evidence="1" id="KW-1133">Transmembrane helix</keyword>
<protein>
    <submittedName>
        <fullName evidence="3">Uncharacterized protein LOC131806799</fullName>
    </submittedName>
</protein>
<accession>A0ABM3VNU9</accession>
<evidence type="ECO:0000256" key="1">
    <source>
        <dbReference type="SAM" id="Phobius"/>
    </source>
</evidence>